<feature type="region of interest" description="Disordered" evidence="1">
    <location>
        <begin position="200"/>
        <end position="223"/>
    </location>
</feature>
<evidence type="ECO:0008006" key="4">
    <source>
        <dbReference type="Google" id="ProtNLM"/>
    </source>
</evidence>
<dbReference type="EMBL" id="BNDY01000017">
    <property type="protein sequence ID" value="GHI39851.1"/>
    <property type="molecule type" value="Genomic_DNA"/>
</dbReference>
<organism evidence="2 3">
    <name type="scientific">Streptomyces violascens</name>
    <dbReference type="NCBI Taxonomy" id="67381"/>
    <lineage>
        <taxon>Bacteria</taxon>
        <taxon>Bacillati</taxon>
        <taxon>Actinomycetota</taxon>
        <taxon>Actinomycetes</taxon>
        <taxon>Kitasatosporales</taxon>
        <taxon>Streptomycetaceae</taxon>
        <taxon>Streptomyces</taxon>
    </lineage>
</organism>
<proteinExistence type="predicted"/>
<protein>
    <recommendedName>
        <fullName evidence="4">YrdC-like domain-containing protein</fullName>
    </recommendedName>
</protein>
<evidence type="ECO:0000313" key="2">
    <source>
        <dbReference type="EMBL" id="GHI39851.1"/>
    </source>
</evidence>
<dbReference type="Gene3D" id="3.90.870.10">
    <property type="entry name" value="DHBP synthase"/>
    <property type="match status" value="1"/>
</dbReference>
<comment type="caution">
    <text evidence="2">The sequence shown here is derived from an EMBL/GenBank/DDBJ whole genome shotgun (WGS) entry which is preliminary data.</text>
</comment>
<accession>A0ABQ3QRF8</accession>
<dbReference type="InterPro" id="IPR017945">
    <property type="entry name" value="DHBP_synth_RibB-like_a/b_dom"/>
</dbReference>
<feature type="compositionally biased region" description="Basic and acidic residues" evidence="1">
    <location>
        <begin position="214"/>
        <end position="223"/>
    </location>
</feature>
<gene>
    <name evidence="2" type="ORF">Sviol_42590</name>
</gene>
<name>A0ABQ3QRF8_9ACTN</name>
<dbReference type="RefSeq" id="WP_189971256.1">
    <property type="nucleotide sequence ID" value="NZ_BMUA01000045.1"/>
</dbReference>
<reference evidence="2" key="1">
    <citation type="submission" date="2024-05" db="EMBL/GenBank/DDBJ databases">
        <title>Whole genome shotgun sequence of Streptomyces violascens NBRC 12920.</title>
        <authorList>
            <person name="Komaki H."/>
            <person name="Tamura T."/>
        </authorList>
    </citation>
    <scope>NUCLEOTIDE SEQUENCE</scope>
    <source>
        <strain evidence="2">NBRC 12920</strain>
    </source>
</reference>
<evidence type="ECO:0000256" key="1">
    <source>
        <dbReference type="SAM" id="MobiDB-lite"/>
    </source>
</evidence>
<keyword evidence="3" id="KW-1185">Reference proteome</keyword>
<dbReference type="SUPFAM" id="SSF55821">
    <property type="entry name" value="YrdC/RibB"/>
    <property type="match status" value="1"/>
</dbReference>
<evidence type="ECO:0000313" key="3">
    <source>
        <dbReference type="Proteomes" id="UP001050808"/>
    </source>
</evidence>
<sequence>MNPDVGTVDSDGARRALSRGAAVVLPNPAPLTYTVAATGPRAVNTAKARPAEQAVALWAHDPGTLTALDDFLDLDAASTSLARRLLIEERVTLLVPIRPGTSLPSWLSPASQDGWTLLFGARWTPLLPVLADPILYVSSANRTGRPPAATAAEAIAMFPPAVAVLGSASLTGADRYPCEPSRAATTTLRLHPDGQLDLHRHGAQDHPYPNADQYLDRLRATHT</sequence>
<dbReference type="Proteomes" id="UP001050808">
    <property type="component" value="Unassembled WGS sequence"/>
</dbReference>